<dbReference type="GO" id="GO:0036430">
    <property type="term" value="F:CMP kinase activity"/>
    <property type="evidence" value="ECO:0007669"/>
    <property type="project" value="RHEA"/>
</dbReference>
<dbReference type="EC" id="2.7.4.25" evidence="8"/>
<comment type="subcellular location">
    <subcellularLocation>
        <location evidence="8">Cytoplasm</location>
    </subcellularLocation>
</comment>
<feature type="binding site" evidence="8">
    <location>
        <begin position="13"/>
        <end position="21"/>
    </location>
    <ligand>
        <name>ATP</name>
        <dbReference type="ChEBI" id="CHEBI:30616"/>
    </ligand>
</feature>
<evidence type="ECO:0000256" key="6">
    <source>
        <dbReference type="ARBA" id="ARBA00047615"/>
    </source>
</evidence>
<dbReference type="RefSeq" id="WP_015752621.1">
    <property type="nucleotide sequence ID" value="NC_013223.1"/>
</dbReference>
<dbReference type="SUPFAM" id="SSF52540">
    <property type="entry name" value="P-loop containing nucleoside triphosphate hydrolases"/>
    <property type="match status" value="1"/>
</dbReference>
<evidence type="ECO:0000256" key="3">
    <source>
        <dbReference type="ARBA" id="ARBA00022741"/>
    </source>
</evidence>
<dbReference type="GO" id="GO:0005737">
    <property type="term" value="C:cytoplasm"/>
    <property type="evidence" value="ECO:0007669"/>
    <property type="project" value="UniProtKB-SubCell"/>
</dbReference>
<comment type="similarity">
    <text evidence="1 8">Belongs to the cytidylate kinase family. Type 1 subfamily.</text>
</comment>
<reference evidence="10 11" key="2">
    <citation type="journal article" date="2010" name="Stand. Genomic Sci.">
        <title>Complete genome sequence of Desulfohalobium retbaense type strain (HR(100)).</title>
        <authorList>
            <person name="Spring S."/>
            <person name="Nolan M."/>
            <person name="Lapidus A."/>
            <person name="Glavina Del Rio T."/>
            <person name="Copeland A."/>
            <person name="Tice H."/>
            <person name="Cheng J.F."/>
            <person name="Lucas S."/>
            <person name="Land M."/>
            <person name="Chen F."/>
            <person name="Bruce D."/>
            <person name="Goodwin L."/>
            <person name="Pitluck S."/>
            <person name="Ivanova N."/>
            <person name="Mavromatis K."/>
            <person name="Mikhailova N."/>
            <person name="Pati A."/>
            <person name="Chen A."/>
            <person name="Palaniappan K."/>
            <person name="Hauser L."/>
            <person name="Chang Y.J."/>
            <person name="Jeffries C.D."/>
            <person name="Munk C."/>
            <person name="Kiss H."/>
            <person name="Chain P."/>
            <person name="Han C."/>
            <person name="Brettin T."/>
            <person name="Detter J.C."/>
            <person name="Schuler E."/>
            <person name="Goker M."/>
            <person name="Rohde M."/>
            <person name="Bristow J."/>
            <person name="Eisen J.A."/>
            <person name="Markowitz V."/>
            <person name="Hugenholtz P."/>
            <person name="Kyrpides N.C."/>
            <person name="Klenk H.P."/>
        </authorList>
    </citation>
    <scope>NUCLEOTIDE SEQUENCE [LARGE SCALE GENOMIC DNA]</scope>
    <source>
        <strain evidence="10 11">DSM 5692</strain>
    </source>
</reference>
<dbReference type="GO" id="GO:0036431">
    <property type="term" value="F:dCMP kinase activity"/>
    <property type="evidence" value="ECO:0007669"/>
    <property type="project" value="InterPro"/>
</dbReference>
<dbReference type="OrthoDB" id="9807434at2"/>
<dbReference type="KEGG" id="drt:Dret_2196"/>
<dbReference type="NCBIfam" id="TIGR00017">
    <property type="entry name" value="cmk"/>
    <property type="match status" value="1"/>
</dbReference>
<keyword evidence="3 8" id="KW-0547">Nucleotide-binding</keyword>
<dbReference type="EMBL" id="CP001734">
    <property type="protein sequence ID" value="ACV69480.1"/>
    <property type="molecule type" value="Genomic_DNA"/>
</dbReference>
<keyword evidence="2 8" id="KW-0808">Transferase</keyword>
<dbReference type="HAMAP" id="MF_00238">
    <property type="entry name" value="Cytidyl_kinase_type1"/>
    <property type="match status" value="1"/>
</dbReference>
<dbReference type="GO" id="GO:0005524">
    <property type="term" value="F:ATP binding"/>
    <property type="evidence" value="ECO:0007669"/>
    <property type="project" value="UniProtKB-UniRule"/>
</dbReference>
<accession>C8X4Y3</accession>
<dbReference type="GO" id="GO:0006220">
    <property type="term" value="P:pyrimidine nucleotide metabolic process"/>
    <property type="evidence" value="ECO:0007669"/>
    <property type="project" value="UniProtKB-UniRule"/>
</dbReference>
<evidence type="ECO:0000256" key="4">
    <source>
        <dbReference type="ARBA" id="ARBA00022777"/>
    </source>
</evidence>
<dbReference type="Gene3D" id="3.40.50.300">
    <property type="entry name" value="P-loop containing nucleotide triphosphate hydrolases"/>
    <property type="match status" value="1"/>
</dbReference>
<dbReference type="Pfam" id="PF02224">
    <property type="entry name" value="Cytidylate_kin"/>
    <property type="match status" value="1"/>
</dbReference>
<dbReference type="InterPro" id="IPR011994">
    <property type="entry name" value="Cytidylate_kinase_dom"/>
</dbReference>
<dbReference type="STRING" id="485915.Dret_2196"/>
<name>C8X4Y3_DESRD</name>
<keyword evidence="11" id="KW-1185">Reference proteome</keyword>
<evidence type="ECO:0000256" key="1">
    <source>
        <dbReference type="ARBA" id="ARBA00009427"/>
    </source>
</evidence>
<dbReference type="AlphaFoldDB" id="C8X4Y3"/>
<comment type="catalytic activity">
    <reaction evidence="6 8">
        <text>dCMP + ATP = dCDP + ADP</text>
        <dbReference type="Rhea" id="RHEA:25094"/>
        <dbReference type="ChEBI" id="CHEBI:30616"/>
        <dbReference type="ChEBI" id="CHEBI:57566"/>
        <dbReference type="ChEBI" id="CHEBI:58593"/>
        <dbReference type="ChEBI" id="CHEBI:456216"/>
        <dbReference type="EC" id="2.7.4.25"/>
    </reaction>
</comment>
<protein>
    <recommendedName>
        <fullName evidence="8">Cytidylate kinase</fullName>
        <shortName evidence="8">CK</shortName>
        <ecNumber evidence="8">2.7.4.25</ecNumber>
    </recommendedName>
    <alternativeName>
        <fullName evidence="8">Cytidine monophosphate kinase</fullName>
        <shortName evidence="8">CMP kinase</shortName>
    </alternativeName>
</protein>
<reference evidence="11" key="1">
    <citation type="submission" date="2009-09" db="EMBL/GenBank/DDBJ databases">
        <title>The complete chromosome of Desulfohalobium retbaense DSM 5692.</title>
        <authorList>
            <consortium name="US DOE Joint Genome Institute (JGI-PGF)"/>
            <person name="Lucas S."/>
            <person name="Copeland A."/>
            <person name="Lapidus A."/>
            <person name="Glavina del Rio T."/>
            <person name="Dalin E."/>
            <person name="Tice H."/>
            <person name="Bruce D."/>
            <person name="Goodwin L."/>
            <person name="Pitluck S."/>
            <person name="Kyrpides N."/>
            <person name="Mavromatis K."/>
            <person name="Ivanova N."/>
            <person name="Mikhailova N."/>
            <person name="Munk A.C."/>
            <person name="Brettin T."/>
            <person name="Detter J.C."/>
            <person name="Han C."/>
            <person name="Tapia R."/>
            <person name="Larimer F."/>
            <person name="Land M."/>
            <person name="Hauser L."/>
            <person name="Markowitz V."/>
            <person name="Cheng J.-F."/>
            <person name="Hugenholtz P."/>
            <person name="Woyke T."/>
            <person name="Wu D."/>
            <person name="Spring S."/>
            <person name="Klenk H.-P."/>
            <person name="Eisen J.A."/>
        </authorList>
    </citation>
    <scope>NUCLEOTIDE SEQUENCE [LARGE SCALE GENOMIC DNA]</scope>
    <source>
        <strain evidence="11">DSM 5692</strain>
    </source>
</reference>
<dbReference type="CDD" id="cd02020">
    <property type="entry name" value="CMPK"/>
    <property type="match status" value="1"/>
</dbReference>
<sequence>MPAKRPLIVTLDGPAGAGKSTVAKAVADALEIAYLDTGAMFRSVAWALGADSWQMDHESLVRALESMEFDLHGQGPASYLTLNGQPMGADIRTETVGMWASHIAQLLPVREKLKQDQRRLGAKRDLVAEGRDMGSVVFPEACCKFFLVASAEERARRRWEQLRQMGQDPSYEGLVQQIRQRDAQDSQREFAPLRAAEDAMEIDTTTRSAQEVVERIVELVQRRRKGTPGMPGE</sequence>
<dbReference type="eggNOG" id="COG0283">
    <property type="taxonomic scope" value="Bacteria"/>
</dbReference>
<dbReference type="InterPro" id="IPR027417">
    <property type="entry name" value="P-loop_NTPase"/>
</dbReference>
<keyword evidence="5 8" id="KW-0067">ATP-binding</keyword>
<evidence type="ECO:0000313" key="11">
    <source>
        <dbReference type="Proteomes" id="UP000001052"/>
    </source>
</evidence>
<dbReference type="InterPro" id="IPR003136">
    <property type="entry name" value="Cytidylate_kin"/>
</dbReference>
<dbReference type="HOGENOM" id="CLU_079959_0_0_7"/>
<evidence type="ECO:0000259" key="9">
    <source>
        <dbReference type="Pfam" id="PF02224"/>
    </source>
</evidence>
<keyword evidence="4 8" id="KW-0418">Kinase</keyword>
<keyword evidence="8" id="KW-0963">Cytoplasm</keyword>
<organism evidence="10 11">
    <name type="scientific">Desulfohalobium retbaense (strain ATCC 49708 / DSM 5692 / JCM 16813 / HR100)</name>
    <dbReference type="NCBI Taxonomy" id="485915"/>
    <lineage>
        <taxon>Bacteria</taxon>
        <taxon>Pseudomonadati</taxon>
        <taxon>Thermodesulfobacteriota</taxon>
        <taxon>Desulfovibrionia</taxon>
        <taxon>Desulfovibrionales</taxon>
        <taxon>Desulfohalobiaceae</taxon>
        <taxon>Desulfohalobium</taxon>
    </lineage>
</organism>
<evidence type="ECO:0000256" key="7">
    <source>
        <dbReference type="ARBA" id="ARBA00048478"/>
    </source>
</evidence>
<gene>
    <name evidence="8" type="primary">cmk</name>
    <name evidence="10" type="ordered locus">Dret_2196</name>
</gene>
<proteinExistence type="inferred from homology"/>
<comment type="catalytic activity">
    <reaction evidence="7 8">
        <text>CMP + ATP = CDP + ADP</text>
        <dbReference type="Rhea" id="RHEA:11600"/>
        <dbReference type="ChEBI" id="CHEBI:30616"/>
        <dbReference type="ChEBI" id="CHEBI:58069"/>
        <dbReference type="ChEBI" id="CHEBI:60377"/>
        <dbReference type="ChEBI" id="CHEBI:456216"/>
        <dbReference type="EC" id="2.7.4.25"/>
    </reaction>
</comment>
<dbReference type="Proteomes" id="UP000001052">
    <property type="component" value="Chromosome"/>
</dbReference>
<evidence type="ECO:0000256" key="8">
    <source>
        <dbReference type="HAMAP-Rule" id="MF_00238"/>
    </source>
</evidence>
<evidence type="ECO:0000313" key="10">
    <source>
        <dbReference type="EMBL" id="ACV69480.1"/>
    </source>
</evidence>
<evidence type="ECO:0000256" key="2">
    <source>
        <dbReference type="ARBA" id="ARBA00022679"/>
    </source>
</evidence>
<feature type="domain" description="Cytidylate kinase" evidence="9">
    <location>
        <begin position="9"/>
        <end position="221"/>
    </location>
</feature>
<evidence type="ECO:0000256" key="5">
    <source>
        <dbReference type="ARBA" id="ARBA00022840"/>
    </source>
</evidence>